<organism evidence="3 4">
    <name type="scientific">Propionicimonas paludicola</name>
    <dbReference type="NCBI Taxonomy" id="185243"/>
    <lineage>
        <taxon>Bacteria</taxon>
        <taxon>Bacillati</taxon>
        <taxon>Actinomycetota</taxon>
        <taxon>Actinomycetes</taxon>
        <taxon>Propionibacteriales</taxon>
        <taxon>Nocardioidaceae</taxon>
        <taxon>Propionicimonas</taxon>
    </lineage>
</organism>
<comment type="caution">
    <text evidence="3">The sequence shown here is derived from an EMBL/GenBank/DDBJ whole genome shotgun (WGS) entry which is preliminary data.</text>
</comment>
<dbReference type="Gene3D" id="3.90.190.10">
    <property type="entry name" value="Protein tyrosine phosphatase superfamily"/>
    <property type="match status" value="1"/>
</dbReference>
<dbReference type="AlphaFoldDB" id="A0A2A9CUA0"/>
<evidence type="ECO:0000313" key="3">
    <source>
        <dbReference type="EMBL" id="PFG18023.1"/>
    </source>
</evidence>
<reference evidence="3 4" key="1">
    <citation type="submission" date="2017-10" db="EMBL/GenBank/DDBJ databases">
        <title>Sequencing the genomes of 1000 actinobacteria strains.</title>
        <authorList>
            <person name="Klenk H.-P."/>
        </authorList>
    </citation>
    <scope>NUCLEOTIDE SEQUENCE [LARGE SCALE GENOMIC DNA]</scope>
    <source>
        <strain evidence="3 4">DSM 15597</strain>
    </source>
</reference>
<dbReference type="InterPro" id="IPR020422">
    <property type="entry name" value="TYR_PHOSPHATASE_DUAL_dom"/>
</dbReference>
<protein>
    <submittedName>
        <fullName evidence="3">Dual specificity protein phosphatase-like protein</fullName>
    </submittedName>
</protein>
<dbReference type="PROSITE" id="PS50056">
    <property type="entry name" value="TYR_PHOSPHATASE_2"/>
    <property type="match status" value="1"/>
</dbReference>
<dbReference type="InterPro" id="IPR000387">
    <property type="entry name" value="Tyr_Pase_dom"/>
</dbReference>
<dbReference type="SUPFAM" id="SSF52799">
    <property type="entry name" value="(Phosphotyrosine protein) phosphatases II"/>
    <property type="match status" value="1"/>
</dbReference>
<sequence length="333" mass="36284">MTDSATGRAAFHAELTQGFALANADFVTQRIAVGGDLSANFELARRQLAELSEAGITHIIDLRAEWTDESLVRRWEPGIRYLYHPVDDDGAVIPGRWFDGVVEWARQALADPEAKLLVHCHMGVNRAPSVVLAILLDAGMGVRPALEAIRTARPVAAIDYAGSVLAWWSARLGHDARTRRNARRVLQRWRAARNLDVEAVIRTIRNTQQPRNRWTLRLSVGQRLALADLIDRSPEVAAGLVVGGPRSELAQLDEVLLLTAEGLCGRALVVGPVEPGEAMLPVKVTELFEPIPVLVPERLAGWLAGDGPVLRLLHGGDYAQLVHADPQTLALGA</sequence>
<evidence type="ECO:0000256" key="1">
    <source>
        <dbReference type="ARBA" id="ARBA00008601"/>
    </source>
</evidence>
<dbReference type="PANTHER" id="PTHR45682:SF1">
    <property type="entry name" value="DUAL SPECIFICITY PROTEIN PHOSPHATASE 3"/>
    <property type="match status" value="1"/>
</dbReference>
<dbReference type="Pfam" id="PF00782">
    <property type="entry name" value="DSPc"/>
    <property type="match status" value="1"/>
</dbReference>
<evidence type="ECO:0000259" key="2">
    <source>
        <dbReference type="PROSITE" id="PS50056"/>
    </source>
</evidence>
<gene>
    <name evidence="3" type="ORF">ATK74_2603</name>
</gene>
<dbReference type="GO" id="GO:0033549">
    <property type="term" value="F:MAP kinase phosphatase activity"/>
    <property type="evidence" value="ECO:0007669"/>
    <property type="project" value="TreeGrafter"/>
</dbReference>
<dbReference type="PANTHER" id="PTHR45682">
    <property type="entry name" value="AGAP008228-PA"/>
    <property type="match status" value="1"/>
</dbReference>
<dbReference type="GO" id="GO:0008138">
    <property type="term" value="F:protein tyrosine/serine/threonine phosphatase activity"/>
    <property type="evidence" value="ECO:0007669"/>
    <property type="project" value="InterPro"/>
</dbReference>
<dbReference type="GO" id="GO:0005737">
    <property type="term" value="C:cytoplasm"/>
    <property type="evidence" value="ECO:0007669"/>
    <property type="project" value="TreeGrafter"/>
</dbReference>
<name>A0A2A9CUA0_9ACTN</name>
<accession>A0A2A9CUA0</accession>
<evidence type="ECO:0000313" key="4">
    <source>
        <dbReference type="Proteomes" id="UP000226079"/>
    </source>
</evidence>
<dbReference type="OrthoDB" id="3356644at2"/>
<dbReference type="RefSeq" id="WP_098461408.1">
    <property type="nucleotide sequence ID" value="NZ_PDJC01000001.1"/>
</dbReference>
<proteinExistence type="inferred from homology"/>
<comment type="similarity">
    <text evidence="1">Belongs to the protein-tyrosine phosphatase family. Non-receptor class dual specificity subfamily.</text>
</comment>
<dbReference type="InterPro" id="IPR029021">
    <property type="entry name" value="Prot-tyrosine_phosphatase-like"/>
</dbReference>
<dbReference type="InterPro" id="IPR020405">
    <property type="entry name" value="Atypical_DUSP_subfamA"/>
</dbReference>
<feature type="domain" description="Tyrosine specific protein phosphatases" evidence="2">
    <location>
        <begin position="96"/>
        <end position="154"/>
    </location>
</feature>
<keyword evidence="4" id="KW-1185">Reference proteome</keyword>
<dbReference type="InterPro" id="IPR000340">
    <property type="entry name" value="Dual-sp_phosphatase_cat-dom"/>
</dbReference>
<dbReference type="SMART" id="SM00195">
    <property type="entry name" value="DSPc"/>
    <property type="match status" value="1"/>
</dbReference>
<dbReference type="CDD" id="cd14498">
    <property type="entry name" value="DSP"/>
    <property type="match status" value="1"/>
</dbReference>
<dbReference type="EMBL" id="PDJC01000001">
    <property type="protein sequence ID" value="PFG18023.1"/>
    <property type="molecule type" value="Genomic_DNA"/>
</dbReference>
<dbReference type="Proteomes" id="UP000226079">
    <property type="component" value="Unassembled WGS sequence"/>
</dbReference>